<feature type="transmembrane region" description="Helical" evidence="2">
    <location>
        <begin position="415"/>
        <end position="437"/>
    </location>
</feature>
<evidence type="ECO:0000313" key="3">
    <source>
        <dbReference type="EMBL" id="KAL1206439.1"/>
    </source>
</evidence>
<name>A0ABD1ASX6_CARAN</name>
<dbReference type="PANTHER" id="PTHR31170:SF9">
    <property type="entry name" value="PROTEIN, PUTATIVE (DUF247)-RELATED"/>
    <property type="match status" value="1"/>
</dbReference>
<feature type="compositionally biased region" description="Low complexity" evidence="1">
    <location>
        <begin position="7"/>
        <end position="20"/>
    </location>
</feature>
<keyword evidence="2" id="KW-0812">Transmembrane</keyword>
<evidence type="ECO:0000313" key="4">
    <source>
        <dbReference type="Proteomes" id="UP001558713"/>
    </source>
</evidence>
<dbReference type="PANTHER" id="PTHR31170">
    <property type="entry name" value="BNAC04G53230D PROTEIN"/>
    <property type="match status" value="1"/>
</dbReference>
<reference evidence="3 4" key="1">
    <citation type="submission" date="2024-04" db="EMBL/GenBank/DDBJ databases">
        <title>Genome assembly C_amara_ONT_v2.</title>
        <authorList>
            <person name="Yant L."/>
            <person name="Moore C."/>
            <person name="Slenker M."/>
        </authorList>
    </citation>
    <scope>NUCLEOTIDE SEQUENCE [LARGE SCALE GENOMIC DNA]</scope>
    <source>
        <tissue evidence="3">Leaf</tissue>
    </source>
</reference>
<feature type="region of interest" description="Disordered" evidence="1">
    <location>
        <begin position="1"/>
        <end position="22"/>
    </location>
</feature>
<gene>
    <name evidence="3" type="ORF">V5N11_020803</name>
</gene>
<evidence type="ECO:0000256" key="1">
    <source>
        <dbReference type="SAM" id="MobiDB-lite"/>
    </source>
</evidence>
<sequence length="447" mass="51787">MDSKQPETSNKSESSTKSTNYPGMWRFRNNPEYCSIYRVPNRLHRVNPEAYTPQLVLIGPLNHSLKSQASKSLGDITDKKSMGYLNMEEHKKIYLAKYEQEFGDVGICRRIIEENEEKIRESYSESTAWIKSQEFVEMILYDCIFIVQFILKSATRNKEKTGDPLIDEPCLQVTVQQDLLLLENQLPYFILNELFDERASEIFQCRPFTFRQLIIFFLVLDDLTQIHSNSKFSYFTDLNNSKFSHFTDLNRCARIYKRNEITQGSYKAIEHMYNADKLASGGVKFEAIVNTSLINVRFENGCLKMPCLWVEDDTEMKLRNIMALEQCHYPHEAHVCNYFAFLDQLVDTDKDVDLLVEKGIMKNWIGQHSLVADMVNKLNMGVINHGSYYYDIAAEVNAHYTNPYQRSKAILKRVYFGNMWIGTATVAAVLLLLMTLIQTVASMIQAL</sequence>
<evidence type="ECO:0000256" key="2">
    <source>
        <dbReference type="SAM" id="Phobius"/>
    </source>
</evidence>
<keyword evidence="2" id="KW-1133">Transmembrane helix</keyword>
<dbReference type="InterPro" id="IPR004158">
    <property type="entry name" value="DUF247_pln"/>
</dbReference>
<dbReference type="Pfam" id="PF03140">
    <property type="entry name" value="DUF247"/>
    <property type="match status" value="1"/>
</dbReference>
<dbReference type="Proteomes" id="UP001558713">
    <property type="component" value="Unassembled WGS sequence"/>
</dbReference>
<organism evidence="3 4">
    <name type="scientific">Cardamine amara subsp. amara</name>
    <dbReference type="NCBI Taxonomy" id="228776"/>
    <lineage>
        <taxon>Eukaryota</taxon>
        <taxon>Viridiplantae</taxon>
        <taxon>Streptophyta</taxon>
        <taxon>Embryophyta</taxon>
        <taxon>Tracheophyta</taxon>
        <taxon>Spermatophyta</taxon>
        <taxon>Magnoliopsida</taxon>
        <taxon>eudicotyledons</taxon>
        <taxon>Gunneridae</taxon>
        <taxon>Pentapetalae</taxon>
        <taxon>rosids</taxon>
        <taxon>malvids</taxon>
        <taxon>Brassicales</taxon>
        <taxon>Brassicaceae</taxon>
        <taxon>Cardamineae</taxon>
        <taxon>Cardamine</taxon>
    </lineage>
</organism>
<comment type="caution">
    <text evidence="3">The sequence shown here is derived from an EMBL/GenBank/DDBJ whole genome shotgun (WGS) entry which is preliminary data.</text>
</comment>
<keyword evidence="2" id="KW-0472">Membrane</keyword>
<accession>A0ABD1ASX6</accession>
<proteinExistence type="predicted"/>
<dbReference type="AlphaFoldDB" id="A0ABD1ASX6"/>
<protein>
    <submittedName>
        <fullName evidence="3">Uncharacterized protein</fullName>
    </submittedName>
</protein>
<dbReference type="EMBL" id="JBANAX010000498">
    <property type="protein sequence ID" value="KAL1206439.1"/>
    <property type="molecule type" value="Genomic_DNA"/>
</dbReference>
<keyword evidence="4" id="KW-1185">Reference proteome</keyword>